<evidence type="ECO:0000256" key="1">
    <source>
        <dbReference type="SAM" id="MobiDB-lite"/>
    </source>
</evidence>
<protein>
    <submittedName>
        <fullName evidence="2">Uncharacterized protein</fullName>
    </submittedName>
</protein>
<feature type="non-terminal residue" evidence="2">
    <location>
        <position position="334"/>
    </location>
</feature>
<dbReference type="AlphaFoldDB" id="A0A6J4LFD2"/>
<name>A0A6J4LFD2_9BACT</name>
<feature type="region of interest" description="Disordered" evidence="1">
    <location>
        <begin position="1"/>
        <end position="137"/>
    </location>
</feature>
<feature type="compositionally biased region" description="Gly residues" evidence="1">
    <location>
        <begin position="38"/>
        <end position="50"/>
    </location>
</feature>
<dbReference type="EMBL" id="CADCTW010000106">
    <property type="protein sequence ID" value="CAA9327436.1"/>
    <property type="molecule type" value="Genomic_DNA"/>
</dbReference>
<evidence type="ECO:0000313" key="2">
    <source>
        <dbReference type="EMBL" id="CAA9327436.1"/>
    </source>
</evidence>
<reference evidence="2" key="1">
    <citation type="submission" date="2020-02" db="EMBL/GenBank/DDBJ databases">
        <authorList>
            <person name="Meier V. D."/>
        </authorList>
    </citation>
    <scope>NUCLEOTIDE SEQUENCE</scope>
    <source>
        <strain evidence="2">AVDCRST_MAG68</strain>
    </source>
</reference>
<feature type="region of interest" description="Disordered" evidence="1">
    <location>
        <begin position="282"/>
        <end position="316"/>
    </location>
</feature>
<gene>
    <name evidence="2" type="ORF">AVDCRST_MAG68-2348</name>
</gene>
<organism evidence="2">
    <name type="scientific">uncultured Gemmatimonadota bacterium</name>
    <dbReference type="NCBI Taxonomy" id="203437"/>
    <lineage>
        <taxon>Bacteria</taxon>
        <taxon>Pseudomonadati</taxon>
        <taxon>Gemmatimonadota</taxon>
        <taxon>environmental samples</taxon>
    </lineage>
</organism>
<sequence>DGAHPLVLEGAGGAVLDVRVPDPDGGGAGDRLPRTAGAEGGGGGGAGERGGALPPRAAGRAGGGRARAGARGGREGAANRRGGGGARGDRRRRLPLRSGTRGEPGSAAAGRRRAAAGRRWLPSRAHARRRRAEAGGALHRLGDPRACRAQPDEHRDVGAGLRAGADEAEEAAQAPRIHPHAPRRLPHGADGGARLLPAAGGAAAAAVRVAGVRGEAAGVHAAAVGARLPGGAHLRGDRAAGGVARAHHRGGERGAERGDAPHVRALGRILLVRAVPGGAAACHPGAPAHRPQRRIARGVQRGAGNRRGRAGRGHPAGVDRRVIRACATRVPLAV</sequence>
<feature type="non-terminal residue" evidence="2">
    <location>
        <position position="1"/>
    </location>
</feature>
<proteinExistence type="predicted"/>
<accession>A0A6J4LFD2</accession>